<proteinExistence type="predicted"/>
<accession>A0A9P0MXZ8</accession>
<name>A0A9P0MXZ8_NEZVI</name>
<sequence length="101" mass="10441">MCCNVACGRSFRSTERLEGVALRGQAKVRKTITSVPHLTEAQGTEAQSSSFPAAHSSRWSPQLPPDCPAVNGPTHIADNVSSLGLNPETGGGPKALPTSGT</sequence>
<dbReference type="AlphaFoldDB" id="A0A9P0MXZ8"/>
<gene>
    <name evidence="2" type="ORF">NEZAVI_LOCUS15543</name>
</gene>
<evidence type="ECO:0000256" key="1">
    <source>
        <dbReference type="SAM" id="MobiDB-lite"/>
    </source>
</evidence>
<evidence type="ECO:0000313" key="3">
    <source>
        <dbReference type="Proteomes" id="UP001152798"/>
    </source>
</evidence>
<dbReference type="EMBL" id="OV725083">
    <property type="protein sequence ID" value="CAH1407922.1"/>
    <property type="molecule type" value="Genomic_DNA"/>
</dbReference>
<protein>
    <submittedName>
        <fullName evidence="2">Uncharacterized protein</fullName>
    </submittedName>
</protein>
<dbReference type="Proteomes" id="UP001152798">
    <property type="component" value="Chromosome 7"/>
</dbReference>
<keyword evidence="3" id="KW-1185">Reference proteome</keyword>
<reference evidence="2" key="1">
    <citation type="submission" date="2022-01" db="EMBL/GenBank/DDBJ databases">
        <authorList>
            <person name="King R."/>
        </authorList>
    </citation>
    <scope>NUCLEOTIDE SEQUENCE</scope>
</reference>
<feature type="compositionally biased region" description="Polar residues" evidence="1">
    <location>
        <begin position="34"/>
        <end position="51"/>
    </location>
</feature>
<feature type="region of interest" description="Disordered" evidence="1">
    <location>
        <begin position="34"/>
        <end position="101"/>
    </location>
</feature>
<evidence type="ECO:0000313" key="2">
    <source>
        <dbReference type="EMBL" id="CAH1407922.1"/>
    </source>
</evidence>
<organism evidence="2 3">
    <name type="scientific">Nezara viridula</name>
    <name type="common">Southern green stink bug</name>
    <name type="synonym">Cimex viridulus</name>
    <dbReference type="NCBI Taxonomy" id="85310"/>
    <lineage>
        <taxon>Eukaryota</taxon>
        <taxon>Metazoa</taxon>
        <taxon>Ecdysozoa</taxon>
        <taxon>Arthropoda</taxon>
        <taxon>Hexapoda</taxon>
        <taxon>Insecta</taxon>
        <taxon>Pterygota</taxon>
        <taxon>Neoptera</taxon>
        <taxon>Paraneoptera</taxon>
        <taxon>Hemiptera</taxon>
        <taxon>Heteroptera</taxon>
        <taxon>Panheteroptera</taxon>
        <taxon>Pentatomomorpha</taxon>
        <taxon>Pentatomoidea</taxon>
        <taxon>Pentatomidae</taxon>
        <taxon>Pentatominae</taxon>
        <taxon>Nezara</taxon>
    </lineage>
</organism>